<protein>
    <submittedName>
        <fullName evidence="2">Putative candidate secreted effector protein</fullName>
    </submittedName>
</protein>
<dbReference type="Proteomes" id="UP000015441">
    <property type="component" value="Unassembled WGS sequence"/>
</dbReference>
<evidence type="ECO:0000313" key="3">
    <source>
        <dbReference type="Proteomes" id="UP000015441"/>
    </source>
</evidence>
<evidence type="ECO:0000313" key="2">
    <source>
        <dbReference type="EMBL" id="CCU82024.1"/>
    </source>
</evidence>
<feature type="signal peptide" evidence="1">
    <location>
        <begin position="1"/>
        <end position="26"/>
    </location>
</feature>
<dbReference type="InParanoid" id="N1JGM2"/>
<evidence type="ECO:0000256" key="1">
    <source>
        <dbReference type="SAM" id="SignalP"/>
    </source>
</evidence>
<organism evidence="2 3">
    <name type="scientific">Blumeria graminis f. sp. hordei (strain DH14)</name>
    <name type="common">Barley powdery mildew</name>
    <name type="synonym">Oidium monilioides f. sp. hordei</name>
    <dbReference type="NCBI Taxonomy" id="546991"/>
    <lineage>
        <taxon>Eukaryota</taxon>
        <taxon>Fungi</taxon>
        <taxon>Dikarya</taxon>
        <taxon>Ascomycota</taxon>
        <taxon>Pezizomycotina</taxon>
        <taxon>Leotiomycetes</taxon>
        <taxon>Erysiphales</taxon>
        <taxon>Erysiphaceae</taxon>
        <taxon>Blumeria</taxon>
        <taxon>Blumeria hordei</taxon>
    </lineage>
</organism>
<dbReference type="AlphaFoldDB" id="N1JGM2"/>
<gene>
    <name evidence="2" type="ORF">BGHDH14_bgh03613</name>
</gene>
<dbReference type="OrthoDB" id="10483702at2759"/>
<keyword evidence="3" id="KW-1185">Reference proteome</keyword>
<comment type="caution">
    <text evidence="2">The sequence shown here is derived from an EMBL/GenBank/DDBJ whole genome shotgun (WGS) entry which is preliminary data.</text>
</comment>
<dbReference type="HOGENOM" id="CLU_1214556_0_0_1"/>
<proteinExistence type="predicted"/>
<feature type="chain" id="PRO_5004106887" evidence="1">
    <location>
        <begin position="27"/>
        <end position="230"/>
    </location>
</feature>
<dbReference type="EMBL" id="CAUH01005700">
    <property type="protein sequence ID" value="CCU82024.1"/>
    <property type="molecule type" value="Genomic_DNA"/>
</dbReference>
<reference evidence="2 3" key="1">
    <citation type="journal article" date="2010" name="Science">
        <title>Genome expansion and gene loss in powdery mildew fungi reveal tradeoffs in extreme parasitism.</title>
        <authorList>
            <person name="Spanu P.D."/>
            <person name="Abbott J.C."/>
            <person name="Amselem J."/>
            <person name="Burgis T.A."/>
            <person name="Soanes D.M."/>
            <person name="Stueber K."/>
            <person name="Ver Loren van Themaat E."/>
            <person name="Brown J.K.M."/>
            <person name="Butcher S.A."/>
            <person name="Gurr S.J."/>
            <person name="Lebrun M.-H."/>
            <person name="Ridout C.J."/>
            <person name="Schulze-Lefert P."/>
            <person name="Talbot N.J."/>
            <person name="Ahmadinejad N."/>
            <person name="Ametz C."/>
            <person name="Barton G.R."/>
            <person name="Benjdia M."/>
            <person name="Bidzinski P."/>
            <person name="Bindschedler L.V."/>
            <person name="Both M."/>
            <person name="Brewer M.T."/>
            <person name="Cadle-Davidson L."/>
            <person name="Cadle-Davidson M.M."/>
            <person name="Collemare J."/>
            <person name="Cramer R."/>
            <person name="Frenkel O."/>
            <person name="Godfrey D."/>
            <person name="Harriman J."/>
            <person name="Hoede C."/>
            <person name="King B.C."/>
            <person name="Klages S."/>
            <person name="Kleemann J."/>
            <person name="Knoll D."/>
            <person name="Koti P.S."/>
            <person name="Kreplak J."/>
            <person name="Lopez-Ruiz F.J."/>
            <person name="Lu X."/>
            <person name="Maekawa T."/>
            <person name="Mahanil S."/>
            <person name="Micali C."/>
            <person name="Milgroom M.G."/>
            <person name="Montana G."/>
            <person name="Noir S."/>
            <person name="O'Connell R.J."/>
            <person name="Oberhaensli S."/>
            <person name="Parlange F."/>
            <person name="Pedersen C."/>
            <person name="Quesneville H."/>
            <person name="Reinhardt R."/>
            <person name="Rott M."/>
            <person name="Sacristan S."/>
            <person name="Schmidt S.M."/>
            <person name="Schoen M."/>
            <person name="Skamnioti P."/>
            <person name="Sommer H."/>
            <person name="Stephens A."/>
            <person name="Takahara H."/>
            <person name="Thordal-Christensen H."/>
            <person name="Vigouroux M."/>
            <person name="Wessling R."/>
            <person name="Wicker T."/>
            <person name="Panstruga R."/>
        </authorList>
    </citation>
    <scope>NUCLEOTIDE SEQUENCE [LARGE SCALE GENOMIC DNA]</scope>
    <source>
        <strain evidence="2">DH14</strain>
    </source>
</reference>
<accession>N1JGM2</accession>
<sequence>MMHLFLTGVALKVIFLTINLFSLSEGQGFECSTGEIVDQDLESIRQLACNSLHTGNAESSVDSNSQGKEEVGFEWKLPNPLTLEQFNGGMITQLQLTENCEISSITISSKENESNVCPRNIAIHKRQDREMNCHGVKFSRERLIYTASTYCTNGVVDLDKALSFPQDYWPEIFSTEEHHIGHVGDFGKIYRAHYSIPSSVVYDGYCNVVGAIVYIDFSYKACSFVGHIGE</sequence>
<name>N1JGM2_BLUG1</name>
<keyword evidence="1" id="KW-0732">Signal</keyword>